<dbReference type="EMBL" id="AP025334">
    <property type="protein sequence ID" value="BDD52571.1"/>
    <property type="molecule type" value="Genomic_DNA"/>
</dbReference>
<evidence type="ECO:0000256" key="1">
    <source>
        <dbReference type="SAM" id="MobiDB-lite"/>
    </source>
</evidence>
<dbReference type="RefSeq" id="WP_041852289.1">
    <property type="nucleotide sequence ID" value="NZ_AP025334.1"/>
</dbReference>
<keyword evidence="2" id="KW-1133">Transmembrane helix</keyword>
<reference evidence="3 4" key="1">
    <citation type="submission" date="2021-12" db="EMBL/GenBank/DDBJ databases">
        <title>Complete genome sequence of Phytobacter diazotrophicus TA9734.</title>
        <authorList>
            <person name="Kubota H."/>
            <person name="Nakayama Y."/>
            <person name="Ariyoshi T."/>
        </authorList>
    </citation>
    <scope>NUCLEOTIDE SEQUENCE [LARGE SCALE GENOMIC DNA]</scope>
    <source>
        <strain evidence="3 4">TA9734</strain>
    </source>
</reference>
<sequence length="128" mass="14856">MRRFGSHRRHPGKFGVMFIVFAVVMTLVVMTLWNAIIPGLFGLKTIGFWTALGLLVLCRVLFGGMGMGPMMFRMARDHRQLHERWMNMSEEERQAFFQKRHRWGGRDGWRCGPDMPTENESPKPSDNA</sequence>
<proteinExistence type="predicted"/>
<evidence type="ECO:0000256" key="2">
    <source>
        <dbReference type="SAM" id="Phobius"/>
    </source>
</evidence>
<accession>A0ABM7VZJ4</accession>
<keyword evidence="2" id="KW-0472">Membrane</keyword>
<feature type="region of interest" description="Disordered" evidence="1">
    <location>
        <begin position="106"/>
        <end position="128"/>
    </location>
</feature>
<protein>
    <submittedName>
        <fullName evidence="3">Uncharacterized protein</fullName>
    </submittedName>
</protein>
<evidence type="ECO:0000313" key="4">
    <source>
        <dbReference type="Proteomes" id="UP001320460"/>
    </source>
</evidence>
<evidence type="ECO:0000313" key="3">
    <source>
        <dbReference type="EMBL" id="BDD52571.1"/>
    </source>
</evidence>
<name>A0ABM7VZJ4_9ENTR</name>
<feature type="compositionally biased region" description="Polar residues" evidence="1">
    <location>
        <begin position="118"/>
        <end position="128"/>
    </location>
</feature>
<organism evidence="3 4">
    <name type="scientific">Phytobacter diazotrophicus</name>
    <dbReference type="NCBI Taxonomy" id="395631"/>
    <lineage>
        <taxon>Bacteria</taxon>
        <taxon>Pseudomonadati</taxon>
        <taxon>Pseudomonadota</taxon>
        <taxon>Gammaproteobacteria</taxon>
        <taxon>Enterobacterales</taxon>
        <taxon>Enterobacteriaceae</taxon>
        <taxon>Phytobacter</taxon>
    </lineage>
</organism>
<gene>
    <name evidence="3" type="ORF">PDTA9734_40580</name>
</gene>
<feature type="transmembrane region" description="Helical" evidence="2">
    <location>
        <begin position="12"/>
        <end position="36"/>
    </location>
</feature>
<keyword evidence="2" id="KW-0812">Transmembrane</keyword>
<keyword evidence="4" id="KW-1185">Reference proteome</keyword>
<dbReference type="Proteomes" id="UP001320460">
    <property type="component" value="Chromosome"/>
</dbReference>
<feature type="transmembrane region" description="Helical" evidence="2">
    <location>
        <begin position="48"/>
        <end position="72"/>
    </location>
</feature>